<evidence type="ECO:0000256" key="9">
    <source>
        <dbReference type="ARBA" id="ARBA00022741"/>
    </source>
</evidence>
<dbReference type="GO" id="GO:0005384">
    <property type="term" value="F:manganese ion transmembrane transporter activity"/>
    <property type="evidence" value="ECO:0007669"/>
    <property type="project" value="InterPro"/>
</dbReference>
<evidence type="ECO:0000256" key="13">
    <source>
        <dbReference type="ARBA" id="ARBA00023136"/>
    </source>
</evidence>
<evidence type="ECO:0000256" key="15">
    <source>
        <dbReference type="ARBA" id="ARBA00047899"/>
    </source>
</evidence>
<dbReference type="AlphaFoldDB" id="A0A6A2Y1D4"/>
<dbReference type="GO" id="GO:0005524">
    <property type="term" value="F:ATP binding"/>
    <property type="evidence" value="ECO:0007669"/>
    <property type="project" value="UniProtKB-KW"/>
</dbReference>
<evidence type="ECO:0000256" key="12">
    <source>
        <dbReference type="ARBA" id="ARBA00022989"/>
    </source>
</evidence>
<evidence type="ECO:0000256" key="10">
    <source>
        <dbReference type="ARBA" id="ARBA00022777"/>
    </source>
</evidence>
<keyword evidence="6" id="KW-0926">Vacuole</keyword>
<dbReference type="Pfam" id="PF00069">
    <property type="entry name" value="Pkinase"/>
    <property type="match status" value="1"/>
</dbReference>
<keyword evidence="4" id="KW-0406">Ion transport</keyword>
<dbReference type="EMBL" id="VEPZ02001421">
    <property type="protein sequence ID" value="KAE8674025.1"/>
    <property type="molecule type" value="Genomic_DNA"/>
</dbReference>
<dbReference type="GO" id="GO:0050684">
    <property type="term" value="P:regulation of mRNA processing"/>
    <property type="evidence" value="ECO:0007669"/>
    <property type="project" value="TreeGrafter"/>
</dbReference>
<reference evidence="18" key="1">
    <citation type="submission" date="2019-09" db="EMBL/GenBank/DDBJ databases">
        <title>Draft genome information of white flower Hibiscus syriacus.</title>
        <authorList>
            <person name="Kim Y.-M."/>
        </authorList>
    </citation>
    <scope>NUCLEOTIDE SEQUENCE [LARGE SCALE GENOMIC DNA]</scope>
    <source>
        <strain evidence="18">YM2019G1</strain>
    </source>
</reference>
<accession>A0A6A2Y1D4</accession>
<dbReference type="SMART" id="SM00220">
    <property type="entry name" value="S_TKc"/>
    <property type="match status" value="1"/>
</dbReference>
<dbReference type="InterPro" id="IPR011009">
    <property type="entry name" value="Kinase-like_dom_sf"/>
</dbReference>
<comment type="catalytic activity">
    <reaction evidence="14">
        <text>Fe(2+)(in) = Fe(2+)(out)</text>
        <dbReference type="Rhea" id="RHEA:28486"/>
        <dbReference type="ChEBI" id="CHEBI:29033"/>
    </reaction>
    <physiologicalReaction direction="left-to-right" evidence="14">
        <dbReference type="Rhea" id="RHEA:28487"/>
    </physiologicalReaction>
</comment>
<keyword evidence="9" id="KW-0547">Nucleotide-binding</keyword>
<dbReference type="PROSITE" id="PS00108">
    <property type="entry name" value="PROTEIN_KINASE_ST"/>
    <property type="match status" value="1"/>
</dbReference>
<dbReference type="PANTHER" id="PTHR47634">
    <property type="entry name" value="PROTEIN KINASE DOMAIN-CONTAINING PROTEIN-RELATED"/>
    <property type="match status" value="1"/>
</dbReference>
<evidence type="ECO:0000256" key="4">
    <source>
        <dbReference type="ARBA" id="ARBA00022496"/>
    </source>
</evidence>
<feature type="domain" description="Protein kinase" evidence="17">
    <location>
        <begin position="124"/>
        <end position="445"/>
    </location>
</feature>
<dbReference type="GO" id="GO:0000245">
    <property type="term" value="P:spliceosomal complex assembly"/>
    <property type="evidence" value="ECO:0007669"/>
    <property type="project" value="TreeGrafter"/>
</dbReference>
<dbReference type="InterPro" id="IPR008217">
    <property type="entry name" value="Ccc1_fam"/>
</dbReference>
<dbReference type="GO" id="GO:0005774">
    <property type="term" value="C:vacuolar membrane"/>
    <property type="evidence" value="ECO:0007669"/>
    <property type="project" value="UniProtKB-SubCell"/>
</dbReference>
<evidence type="ECO:0000256" key="16">
    <source>
        <dbReference type="ARBA" id="ARBA00048679"/>
    </source>
</evidence>
<keyword evidence="13" id="KW-0472">Membrane</keyword>
<keyword evidence="8" id="KW-0812">Transmembrane</keyword>
<organism evidence="18 19">
    <name type="scientific">Hibiscus syriacus</name>
    <name type="common">Rose of Sharon</name>
    <dbReference type="NCBI Taxonomy" id="106335"/>
    <lineage>
        <taxon>Eukaryota</taxon>
        <taxon>Viridiplantae</taxon>
        <taxon>Streptophyta</taxon>
        <taxon>Embryophyta</taxon>
        <taxon>Tracheophyta</taxon>
        <taxon>Spermatophyta</taxon>
        <taxon>Magnoliopsida</taxon>
        <taxon>eudicotyledons</taxon>
        <taxon>Gunneridae</taxon>
        <taxon>Pentapetalae</taxon>
        <taxon>rosids</taxon>
        <taxon>malvids</taxon>
        <taxon>Malvales</taxon>
        <taxon>Malvaceae</taxon>
        <taxon>Malvoideae</taxon>
        <taxon>Hibiscus</taxon>
    </lineage>
</organism>
<evidence type="ECO:0000313" key="18">
    <source>
        <dbReference type="EMBL" id="KAE8674025.1"/>
    </source>
</evidence>
<dbReference type="GO" id="GO:0006826">
    <property type="term" value="P:iron ion transport"/>
    <property type="evidence" value="ECO:0007669"/>
    <property type="project" value="UniProtKB-KW"/>
</dbReference>
<keyword evidence="12" id="KW-1133">Transmembrane helix</keyword>
<evidence type="ECO:0000256" key="14">
    <source>
        <dbReference type="ARBA" id="ARBA00044464"/>
    </source>
</evidence>
<comment type="similarity">
    <text evidence="2">Belongs to the CCC1 family.</text>
</comment>
<comment type="subcellular location">
    <subcellularLocation>
        <location evidence="1">Vacuole membrane</location>
        <topology evidence="1">Multi-pass membrane protein</topology>
    </subcellularLocation>
</comment>
<keyword evidence="7" id="KW-0808">Transferase</keyword>
<dbReference type="Pfam" id="PF01988">
    <property type="entry name" value="VIT1"/>
    <property type="match status" value="1"/>
</dbReference>
<proteinExistence type="inferred from homology"/>
<keyword evidence="11" id="KW-0067">ATP-binding</keyword>
<keyword evidence="4" id="KW-0410">Iron transport</keyword>
<keyword evidence="10" id="KW-0418">Kinase</keyword>
<evidence type="ECO:0000313" key="19">
    <source>
        <dbReference type="Proteomes" id="UP000436088"/>
    </source>
</evidence>
<keyword evidence="4" id="KW-0408">Iron</keyword>
<evidence type="ECO:0000259" key="17">
    <source>
        <dbReference type="PROSITE" id="PS50011"/>
    </source>
</evidence>
<dbReference type="InterPro" id="IPR000719">
    <property type="entry name" value="Prot_kinase_dom"/>
</dbReference>
<dbReference type="InterPro" id="IPR008271">
    <property type="entry name" value="Ser/Thr_kinase_AS"/>
</dbReference>
<dbReference type="GO" id="GO:0004674">
    <property type="term" value="F:protein serine/threonine kinase activity"/>
    <property type="evidence" value="ECO:0007669"/>
    <property type="project" value="UniProtKB-KW"/>
</dbReference>
<keyword evidence="19" id="KW-1185">Reference proteome</keyword>
<evidence type="ECO:0000256" key="7">
    <source>
        <dbReference type="ARBA" id="ARBA00022679"/>
    </source>
</evidence>
<dbReference type="SUPFAM" id="SSF56112">
    <property type="entry name" value="Protein kinase-like (PK-like)"/>
    <property type="match status" value="1"/>
</dbReference>
<evidence type="ECO:0000256" key="8">
    <source>
        <dbReference type="ARBA" id="ARBA00022692"/>
    </source>
</evidence>
<evidence type="ECO:0000256" key="11">
    <source>
        <dbReference type="ARBA" id="ARBA00022840"/>
    </source>
</evidence>
<evidence type="ECO:0000256" key="3">
    <source>
        <dbReference type="ARBA" id="ARBA00012513"/>
    </source>
</evidence>
<dbReference type="Proteomes" id="UP000436088">
    <property type="component" value="Unassembled WGS sequence"/>
</dbReference>
<dbReference type="EC" id="2.7.11.1" evidence="3"/>
<dbReference type="Gene3D" id="3.30.200.20">
    <property type="entry name" value="Phosphorylase Kinase, domain 1"/>
    <property type="match status" value="1"/>
</dbReference>
<dbReference type="GO" id="GO:0030026">
    <property type="term" value="P:intracellular manganese ion homeostasis"/>
    <property type="evidence" value="ECO:0007669"/>
    <property type="project" value="InterPro"/>
</dbReference>
<comment type="catalytic activity">
    <reaction evidence="15">
        <text>L-threonyl-[protein] + ATP = O-phospho-L-threonyl-[protein] + ADP + H(+)</text>
        <dbReference type="Rhea" id="RHEA:46608"/>
        <dbReference type="Rhea" id="RHEA-COMP:11060"/>
        <dbReference type="Rhea" id="RHEA-COMP:11605"/>
        <dbReference type="ChEBI" id="CHEBI:15378"/>
        <dbReference type="ChEBI" id="CHEBI:30013"/>
        <dbReference type="ChEBI" id="CHEBI:30616"/>
        <dbReference type="ChEBI" id="CHEBI:61977"/>
        <dbReference type="ChEBI" id="CHEBI:456216"/>
        <dbReference type="EC" id="2.7.11.1"/>
    </reaction>
</comment>
<gene>
    <name evidence="18" type="ORF">F3Y22_tig00111769pilonHSYRG00277</name>
</gene>
<dbReference type="InterPro" id="IPR051334">
    <property type="entry name" value="SRPK"/>
</dbReference>
<dbReference type="PROSITE" id="PS50011">
    <property type="entry name" value="PROTEIN_KINASE_DOM"/>
    <property type="match status" value="1"/>
</dbReference>
<sequence>MLGVGAANDEIRSMVLSGLAGALAGACSTAVVEFVSVSTQRDIEKASKTDITLCLDDVGKTQKMSPVIILDPNLPQGLSPGKSPIVTKAVVTLMQDDDKGNALPNPKGGYHAVQIGDHFAAGRYIAQRKLGWGQFSTVWLAYDTQSSIQKSAEQFAQAALHEIEVFLSITNGDPSNSKCVVRLVDHFKHSGPNGQHLCIVLEFLGHSLLRLIREVGIIHTDLKPENILLFSTINPAKDPIRSGLTPILKRPEGGSLNGGSTMTIVQKKLKRRARSAVANISIGRGSMGREAQAPKLEKSMDGIDLRCKVVDFGNACWADKPFCDEIQTRQYRAPEVILGSGYSFPADMWSLACTAFELATGDMMFAPKGGKGYSEDEIATGRARSKEYFDRHGDLKLRPLDRFLVDKYKFAENDAREFAGFLCLLLDFAPEKRPSAQQCLQHPWLNLNTSHQKEMNVQSNA</sequence>
<comment type="caution">
    <text evidence="18">The sequence shown here is derived from an EMBL/GenBank/DDBJ whole genome shotgun (WGS) entry which is preliminary data.</text>
</comment>
<protein>
    <recommendedName>
        <fullName evidence="3">non-specific serine/threonine protein kinase</fullName>
        <ecNumber evidence="3">2.7.11.1</ecNumber>
    </recommendedName>
</protein>
<comment type="catalytic activity">
    <reaction evidence="16">
        <text>L-seryl-[protein] + ATP = O-phospho-L-seryl-[protein] + ADP + H(+)</text>
        <dbReference type="Rhea" id="RHEA:17989"/>
        <dbReference type="Rhea" id="RHEA-COMP:9863"/>
        <dbReference type="Rhea" id="RHEA-COMP:11604"/>
        <dbReference type="ChEBI" id="CHEBI:15378"/>
        <dbReference type="ChEBI" id="CHEBI:29999"/>
        <dbReference type="ChEBI" id="CHEBI:30616"/>
        <dbReference type="ChEBI" id="CHEBI:83421"/>
        <dbReference type="ChEBI" id="CHEBI:456216"/>
        <dbReference type="EC" id="2.7.11.1"/>
    </reaction>
</comment>
<keyword evidence="4" id="KW-0813">Transport</keyword>
<dbReference type="PANTHER" id="PTHR47634:SF5">
    <property type="entry name" value="OS09G0552300 PROTEIN"/>
    <property type="match status" value="1"/>
</dbReference>
<evidence type="ECO:0000256" key="5">
    <source>
        <dbReference type="ARBA" id="ARBA00022527"/>
    </source>
</evidence>
<keyword evidence="5" id="KW-0723">Serine/threonine-protein kinase</keyword>
<dbReference type="Gene3D" id="1.10.510.10">
    <property type="entry name" value="Transferase(Phosphotransferase) domain 1"/>
    <property type="match status" value="1"/>
</dbReference>
<evidence type="ECO:0000256" key="6">
    <source>
        <dbReference type="ARBA" id="ARBA00022554"/>
    </source>
</evidence>
<evidence type="ECO:0000256" key="1">
    <source>
        <dbReference type="ARBA" id="ARBA00004128"/>
    </source>
</evidence>
<evidence type="ECO:0000256" key="2">
    <source>
        <dbReference type="ARBA" id="ARBA00007049"/>
    </source>
</evidence>
<dbReference type="FunFam" id="1.10.510.10:FF:000275">
    <property type="entry name" value="SRSF protein kinase 2 isoform X3"/>
    <property type="match status" value="1"/>
</dbReference>
<name>A0A6A2Y1D4_HIBSY</name>